<comment type="caution">
    <text evidence="2">The sequence shown here is derived from an EMBL/GenBank/DDBJ whole genome shotgun (WGS) entry which is preliminary data.</text>
</comment>
<dbReference type="eggNOG" id="ENOG502QTH7">
    <property type="taxonomic scope" value="Eukaryota"/>
</dbReference>
<dbReference type="InterPro" id="IPR001853">
    <property type="entry name" value="DSBA-like_thioredoxin_dom"/>
</dbReference>
<dbReference type="PANTHER" id="PTHR13887">
    <property type="entry name" value="GLUTATHIONE S-TRANSFERASE KAPPA"/>
    <property type="match status" value="1"/>
</dbReference>
<evidence type="ECO:0000313" key="2">
    <source>
        <dbReference type="EMBL" id="KFX41557.1"/>
    </source>
</evidence>
<dbReference type="EMBL" id="JPOX01000057">
    <property type="protein sequence ID" value="KFX41557.1"/>
    <property type="molecule type" value="Genomic_DNA"/>
</dbReference>
<gene>
    <name evidence="2" type="ORF">GQ26_0570100</name>
</gene>
<reference evidence="2" key="1">
    <citation type="journal article" date="2014" name="PLoS Genet.">
        <title>Signature Gene Expression Reveals Novel Clues to the Molecular Mechanisms of Dimorphic Transition in Penicillium marneffei.</title>
        <authorList>
            <person name="Yang E."/>
            <person name="Wang G."/>
            <person name="Cai J."/>
            <person name="Woo P.C."/>
            <person name="Lau S.K."/>
            <person name="Yuen K.-Y."/>
            <person name="Chow W.-N."/>
            <person name="Lin X."/>
        </authorList>
    </citation>
    <scope>NUCLEOTIDE SEQUENCE [LARGE SCALE GENOMIC DNA]</scope>
    <source>
        <strain evidence="2">PM1</strain>
    </source>
</reference>
<dbReference type="GO" id="GO:0016491">
    <property type="term" value="F:oxidoreductase activity"/>
    <property type="evidence" value="ECO:0007669"/>
    <property type="project" value="InterPro"/>
</dbReference>
<protein>
    <submittedName>
        <fullName evidence="2">Uncharacterized protein YwbO</fullName>
    </submittedName>
</protein>
<sequence length="226" mass="25604">MTNFRITVTSDTICPWCYVGRKQLIAAETLYHELHPSSGDTFSVNYMPYMLLPDWPRGPAGAQDKQEAYIQRFGPERVKMMHQRLRVVGKETGIDFKFGGRTGNTRDSHRLVWLAKKYSPEIESKTIDELFKSYFEKEGDITDLETLRAIASTVGIPDADFQKAIVDSDECGKEVDRAILHVQMKGVSSVPNYLVQGKYQLDGARDPKTFVGIFEKIKELESKSVG</sequence>
<dbReference type="AlphaFoldDB" id="A0A093UMQ8"/>
<dbReference type="SUPFAM" id="SSF52833">
    <property type="entry name" value="Thioredoxin-like"/>
    <property type="match status" value="1"/>
</dbReference>
<accession>A0A093UMQ8</accession>
<dbReference type="CDD" id="cd03024">
    <property type="entry name" value="DsbA_FrnE"/>
    <property type="match status" value="1"/>
</dbReference>
<dbReference type="InterPro" id="IPR036249">
    <property type="entry name" value="Thioredoxin-like_sf"/>
</dbReference>
<feature type="domain" description="DSBA-like thioredoxin" evidence="1">
    <location>
        <begin position="6"/>
        <end position="211"/>
    </location>
</feature>
<organism evidence="2">
    <name type="scientific">Talaromyces marneffei PM1</name>
    <dbReference type="NCBI Taxonomy" id="1077442"/>
    <lineage>
        <taxon>Eukaryota</taxon>
        <taxon>Fungi</taxon>
        <taxon>Dikarya</taxon>
        <taxon>Ascomycota</taxon>
        <taxon>Pezizomycotina</taxon>
        <taxon>Eurotiomycetes</taxon>
        <taxon>Eurotiomycetidae</taxon>
        <taxon>Eurotiales</taxon>
        <taxon>Trichocomaceae</taxon>
        <taxon>Talaromyces</taxon>
        <taxon>Talaromyces sect. Talaromyces</taxon>
    </lineage>
</organism>
<dbReference type="Pfam" id="PF01323">
    <property type="entry name" value="DSBA"/>
    <property type="match status" value="1"/>
</dbReference>
<dbReference type="HOGENOM" id="CLU_069253_0_1_1"/>
<dbReference type="PANTHER" id="PTHR13887:SF41">
    <property type="entry name" value="THIOREDOXIN SUPERFAMILY PROTEIN"/>
    <property type="match status" value="1"/>
</dbReference>
<proteinExistence type="predicted"/>
<name>A0A093UMQ8_TALMA</name>
<evidence type="ECO:0000259" key="1">
    <source>
        <dbReference type="Pfam" id="PF01323"/>
    </source>
</evidence>
<dbReference type="Gene3D" id="3.40.30.10">
    <property type="entry name" value="Glutaredoxin"/>
    <property type="match status" value="1"/>
</dbReference>